<protein>
    <submittedName>
        <fullName evidence="2">Uncharacterized protein</fullName>
    </submittedName>
</protein>
<organism evidence="2 3">
    <name type="scientific">Rangifer tarandus platyrhynchus</name>
    <name type="common">Svalbard reindeer</name>
    <dbReference type="NCBI Taxonomy" id="3082113"/>
    <lineage>
        <taxon>Eukaryota</taxon>
        <taxon>Metazoa</taxon>
        <taxon>Chordata</taxon>
        <taxon>Craniata</taxon>
        <taxon>Vertebrata</taxon>
        <taxon>Euteleostomi</taxon>
        <taxon>Mammalia</taxon>
        <taxon>Eutheria</taxon>
        <taxon>Laurasiatheria</taxon>
        <taxon>Artiodactyla</taxon>
        <taxon>Ruminantia</taxon>
        <taxon>Pecora</taxon>
        <taxon>Cervidae</taxon>
        <taxon>Odocoileinae</taxon>
        <taxon>Rangifer</taxon>
    </lineage>
</organism>
<sequence>MFYCNCTFQFSIRGIKQPPRAPGGGKLPEVTRDEETGSGTEYPVLRQSTEGPTSPPHSLPAHPVRGHHQLDFEANLLNESAPFQAGDGRARYPSFLTNMPDFCSCLDDSHTVVQLIPNVYFCPRVRGQGEAISFRILIKSCLCVYWEHVSKKIMSKKYLKKSISHPSHGPHYLPSLPFPCLILFDPIRLEPSGSSVHGTLQATILEWDAIAFSRGFS</sequence>
<name>A0ABN8ZYW8_RANTA</name>
<evidence type="ECO:0000313" key="2">
    <source>
        <dbReference type="EMBL" id="CAI9178206.1"/>
    </source>
</evidence>
<proteinExistence type="predicted"/>
<keyword evidence="3" id="KW-1185">Reference proteome</keyword>
<feature type="region of interest" description="Disordered" evidence="1">
    <location>
        <begin position="15"/>
        <end position="64"/>
    </location>
</feature>
<dbReference type="Proteomes" id="UP001176941">
    <property type="component" value="Chromosome 7"/>
</dbReference>
<dbReference type="EMBL" id="OX459943">
    <property type="protein sequence ID" value="CAI9178206.1"/>
    <property type="molecule type" value="Genomic_DNA"/>
</dbReference>
<gene>
    <name evidence="2" type="ORF">MRATA1EN1_LOCUS27168</name>
</gene>
<evidence type="ECO:0000256" key="1">
    <source>
        <dbReference type="SAM" id="MobiDB-lite"/>
    </source>
</evidence>
<reference evidence="2" key="1">
    <citation type="submission" date="2023-04" db="EMBL/GenBank/DDBJ databases">
        <authorList>
            <consortium name="ELIXIR-Norway"/>
        </authorList>
    </citation>
    <scope>NUCLEOTIDE SEQUENCE [LARGE SCALE GENOMIC DNA]</scope>
</reference>
<evidence type="ECO:0000313" key="3">
    <source>
        <dbReference type="Proteomes" id="UP001176941"/>
    </source>
</evidence>
<accession>A0ABN8ZYW8</accession>